<gene>
    <name evidence="2" type="ORF">E4N74_07875</name>
</gene>
<dbReference type="GO" id="GO:0061504">
    <property type="term" value="P:cyclic threonylcarbamoyladenosine biosynthetic process"/>
    <property type="evidence" value="ECO:0007669"/>
    <property type="project" value="TreeGrafter"/>
</dbReference>
<accession>A0AAE9MWA5</accession>
<evidence type="ECO:0000313" key="2">
    <source>
        <dbReference type="EMBL" id="UTY33927.1"/>
    </source>
</evidence>
<dbReference type="InterPro" id="IPR045886">
    <property type="entry name" value="ThiF/MoeB/HesA"/>
</dbReference>
<organism evidence="2 3">
    <name type="scientific">Treponema putidum</name>
    <dbReference type="NCBI Taxonomy" id="221027"/>
    <lineage>
        <taxon>Bacteria</taxon>
        <taxon>Pseudomonadati</taxon>
        <taxon>Spirochaetota</taxon>
        <taxon>Spirochaetia</taxon>
        <taxon>Spirochaetales</taxon>
        <taxon>Treponemataceae</taxon>
        <taxon>Treponema</taxon>
    </lineage>
</organism>
<name>A0AAE9MWA5_9SPIR</name>
<protein>
    <submittedName>
        <fullName evidence="2">tRNA threonylcarbamoyladenosine dehydratase</fullName>
    </submittedName>
</protein>
<dbReference type="SUPFAM" id="SSF69572">
    <property type="entry name" value="Activating enzymes of the ubiquitin-like proteins"/>
    <property type="match status" value="1"/>
</dbReference>
<dbReference type="InterPro" id="IPR035985">
    <property type="entry name" value="Ubiquitin-activating_enz"/>
</dbReference>
<dbReference type="AlphaFoldDB" id="A0AAE9MWA5"/>
<dbReference type="Proteomes" id="UP001058682">
    <property type="component" value="Chromosome"/>
</dbReference>
<dbReference type="Gene3D" id="3.40.50.720">
    <property type="entry name" value="NAD(P)-binding Rossmann-like Domain"/>
    <property type="match status" value="1"/>
</dbReference>
<dbReference type="GO" id="GO:0061503">
    <property type="term" value="F:tRNA threonylcarbamoyladenosine dehydratase"/>
    <property type="evidence" value="ECO:0007669"/>
    <property type="project" value="TreeGrafter"/>
</dbReference>
<sequence>MSFLSRFEPLLGSDNLKKIADARIAVFGLGGVGSYTAEALARSGVAQNGAVRNGTVQSRAARNGTSRNEAARRRAGRLILIDGDRIEESNINRQLYALYSTIGKFKTEVAKERIADISPECQIEAINSFVLPDSFYKILGEDFFKRIDFIIDAVDTIALKLFLAAEAEKNKVPLISAMGCGNRLDADFEFADIYKTSVCPLCKVMRAELKKRNVKHLKVLYSKTECTVKQNPPASAAWVPSIAGLLIAGEVIKHLSRPEDFS</sequence>
<proteinExistence type="predicted"/>
<dbReference type="Pfam" id="PF00899">
    <property type="entry name" value="ThiF"/>
    <property type="match status" value="1"/>
</dbReference>
<feature type="domain" description="THIF-type NAD/FAD binding fold" evidence="1">
    <location>
        <begin position="10"/>
        <end position="258"/>
    </location>
</feature>
<reference evidence="2" key="1">
    <citation type="submission" date="2019-04" db="EMBL/GenBank/DDBJ databases">
        <title>Whole genome sequencing of oral phylogroup 2 treponemes.</title>
        <authorList>
            <person name="Chan Y."/>
            <person name="Zeng H.H."/>
            <person name="Yu X.L."/>
            <person name="Leung W.K."/>
            <person name="Watt R.M."/>
        </authorList>
    </citation>
    <scope>NUCLEOTIDE SEQUENCE</scope>
    <source>
        <strain evidence="2">OMZ 835</strain>
    </source>
</reference>
<dbReference type="CDD" id="cd00755">
    <property type="entry name" value="YgdL_like"/>
    <property type="match status" value="1"/>
</dbReference>
<dbReference type="RefSeq" id="WP_255817159.1">
    <property type="nucleotide sequence ID" value="NZ_CP038804.1"/>
</dbReference>
<dbReference type="PANTHER" id="PTHR43267:SF1">
    <property type="entry name" value="TRNA THREONYLCARBAMOYLADENOSINE DEHYDRATASE"/>
    <property type="match status" value="1"/>
</dbReference>
<dbReference type="InterPro" id="IPR000594">
    <property type="entry name" value="ThiF_NAD_FAD-bd"/>
</dbReference>
<dbReference type="PANTHER" id="PTHR43267">
    <property type="entry name" value="TRNA THREONYLCARBAMOYLADENOSINE DEHYDRATASE"/>
    <property type="match status" value="1"/>
</dbReference>
<dbReference type="GO" id="GO:0008641">
    <property type="term" value="F:ubiquitin-like modifier activating enzyme activity"/>
    <property type="evidence" value="ECO:0007669"/>
    <property type="project" value="InterPro"/>
</dbReference>
<evidence type="ECO:0000313" key="3">
    <source>
        <dbReference type="Proteomes" id="UP001058682"/>
    </source>
</evidence>
<evidence type="ECO:0000259" key="1">
    <source>
        <dbReference type="Pfam" id="PF00899"/>
    </source>
</evidence>
<dbReference type="EMBL" id="CP038804">
    <property type="protein sequence ID" value="UTY33927.1"/>
    <property type="molecule type" value="Genomic_DNA"/>
</dbReference>